<dbReference type="InterPro" id="IPR052022">
    <property type="entry name" value="26kDa_periplasmic_antigen"/>
</dbReference>
<dbReference type="EMBL" id="SSSM01000001">
    <property type="protein sequence ID" value="THG33209.1"/>
    <property type="molecule type" value="Genomic_DNA"/>
</dbReference>
<dbReference type="Pfam" id="PF04402">
    <property type="entry name" value="SIMPL"/>
    <property type="match status" value="1"/>
</dbReference>
<comment type="caution">
    <text evidence="1">The sequence shown here is derived from an EMBL/GenBank/DDBJ whole genome shotgun (WGS) entry which is preliminary data.</text>
</comment>
<dbReference type="Gene3D" id="3.30.110.170">
    <property type="entry name" value="Protein of unknown function (DUF541), domain 1"/>
    <property type="match status" value="1"/>
</dbReference>
<dbReference type="PANTHER" id="PTHR34387:SF2">
    <property type="entry name" value="SLR1258 PROTEIN"/>
    <property type="match status" value="1"/>
</dbReference>
<proteinExistence type="predicted"/>
<dbReference type="AlphaFoldDB" id="A0A4S4FRE5"/>
<name>A0A4S4FRE5_9MICO</name>
<dbReference type="Proteomes" id="UP000309133">
    <property type="component" value="Unassembled WGS sequence"/>
</dbReference>
<accession>A0A4S4FRE5</accession>
<evidence type="ECO:0000313" key="2">
    <source>
        <dbReference type="Proteomes" id="UP000309133"/>
    </source>
</evidence>
<protein>
    <submittedName>
        <fullName evidence="1">SIMPL domain-containing protein</fullName>
    </submittedName>
</protein>
<dbReference type="InterPro" id="IPR007497">
    <property type="entry name" value="SIMPL/DUF541"/>
</dbReference>
<organism evidence="1 2">
    <name type="scientific">Naasia lichenicola</name>
    <dbReference type="NCBI Taxonomy" id="2565933"/>
    <lineage>
        <taxon>Bacteria</taxon>
        <taxon>Bacillati</taxon>
        <taxon>Actinomycetota</taxon>
        <taxon>Actinomycetes</taxon>
        <taxon>Micrococcales</taxon>
        <taxon>Microbacteriaceae</taxon>
        <taxon>Naasia</taxon>
    </lineage>
</organism>
<dbReference type="RefSeq" id="WP_136425990.1">
    <property type="nucleotide sequence ID" value="NZ_SSSM01000001.1"/>
</dbReference>
<dbReference type="GO" id="GO:0006974">
    <property type="term" value="P:DNA damage response"/>
    <property type="evidence" value="ECO:0007669"/>
    <property type="project" value="TreeGrafter"/>
</dbReference>
<sequence>MVAISVAGEATRWVRAERAVARVSVQHENEDRATAVEATAAVHTALAREAESHVESGAATRWQTEQLWVSTIQRYVKDSDTTIPIQVARVSLIVRFADWDALSDWVTDVASREGVSIDGIDWVLTEAKERAVRSAVRVDAVHDARAHASAYAGAIGHERISLEAIYEPGLRPNGGSESGGGLASPRMMKASFADSSATIELTPPELEVSASITADFITT</sequence>
<gene>
    <name evidence="1" type="ORF">E6C64_02315</name>
</gene>
<dbReference type="OrthoDB" id="3724496at2"/>
<dbReference type="PANTHER" id="PTHR34387">
    <property type="entry name" value="SLR1258 PROTEIN"/>
    <property type="match status" value="1"/>
</dbReference>
<keyword evidence="2" id="KW-1185">Reference proteome</keyword>
<evidence type="ECO:0000313" key="1">
    <source>
        <dbReference type="EMBL" id="THG33209.1"/>
    </source>
</evidence>
<dbReference type="Gene3D" id="3.30.70.2970">
    <property type="entry name" value="Protein of unknown function (DUF541), domain 2"/>
    <property type="match status" value="1"/>
</dbReference>
<reference evidence="1 2" key="1">
    <citation type="submission" date="2019-04" db="EMBL/GenBank/DDBJ databases">
        <authorList>
            <person name="Jiang L."/>
        </authorList>
    </citation>
    <scope>NUCLEOTIDE SEQUENCE [LARGE SCALE GENOMIC DNA]</scope>
    <source>
        <strain evidence="1 2">YIM 131853</strain>
    </source>
</reference>